<sequence>MDILIITETFDVLKDFISQLELEENLGQNYARFKYQNQSIDILISGYGGSMSTYEYAKAIGKFKYDLVLQFGQCYSLKDQIEKNQMVCIIDDYFGDIGIGEESNFASVFDLQQRNKNEVPFKNEILENDTLIPEVFSGFRKVSGITCNAIPTSLNSIANAYIKNYPDVISREGANLLYICQKENVKLIQLFYVLENIENAQFKITPDEQMIKLVTEKIDEVLNESVMLT</sequence>
<organism evidence="1 2">
    <name type="scientific">Marinifilum breve</name>
    <dbReference type="NCBI Taxonomy" id="2184082"/>
    <lineage>
        <taxon>Bacteria</taxon>
        <taxon>Pseudomonadati</taxon>
        <taxon>Bacteroidota</taxon>
        <taxon>Bacteroidia</taxon>
        <taxon>Marinilabiliales</taxon>
        <taxon>Marinifilaceae</taxon>
    </lineage>
</organism>
<reference evidence="1 2" key="1">
    <citation type="submission" date="2018-05" db="EMBL/GenBank/DDBJ databases">
        <title>Marinifilum breve JC075T sp. nov., a marine bacterium isolated from Yongle Blue Hole in the South China Sea.</title>
        <authorList>
            <person name="Fu T."/>
        </authorList>
    </citation>
    <scope>NUCLEOTIDE SEQUENCE [LARGE SCALE GENOMIC DNA]</scope>
    <source>
        <strain evidence="1 2">JC075</strain>
    </source>
</reference>
<proteinExistence type="predicted"/>
<dbReference type="GO" id="GO:0003824">
    <property type="term" value="F:catalytic activity"/>
    <property type="evidence" value="ECO:0007669"/>
    <property type="project" value="InterPro"/>
</dbReference>
<dbReference type="AlphaFoldDB" id="A0A2V3ZVP7"/>
<dbReference type="RefSeq" id="WP_110361366.1">
    <property type="nucleotide sequence ID" value="NZ_QFLI01000006.1"/>
</dbReference>
<gene>
    <name evidence="1" type="ORF">DF185_13895</name>
</gene>
<accession>A0A2V3ZVP7</accession>
<dbReference type="InterPro" id="IPR035994">
    <property type="entry name" value="Nucleoside_phosphorylase_sf"/>
</dbReference>
<protein>
    <recommendedName>
        <fullName evidence="3">Nucleoside phosphorylase domain-containing protein</fullName>
    </recommendedName>
</protein>
<dbReference type="Gene3D" id="3.40.50.1580">
    <property type="entry name" value="Nucleoside phosphorylase domain"/>
    <property type="match status" value="1"/>
</dbReference>
<keyword evidence="2" id="KW-1185">Reference proteome</keyword>
<evidence type="ECO:0000313" key="1">
    <source>
        <dbReference type="EMBL" id="PXX98971.1"/>
    </source>
</evidence>
<dbReference type="Proteomes" id="UP000248079">
    <property type="component" value="Unassembled WGS sequence"/>
</dbReference>
<dbReference type="GO" id="GO:0009116">
    <property type="term" value="P:nucleoside metabolic process"/>
    <property type="evidence" value="ECO:0007669"/>
    <property type="project" value="InterPro"/>
</dbReference>
<name>A0A2V3ZVP7_9BACT</name>
<comment type="caution">
    <text evidence="1">The sequence shown here is derived from an EMBL/GenBank/DDBJ whole genome shotgun (WGS) entry which is preliminary data.</text>
</comment>
<dbReference type="SUPFAM" id="SSF53167">
    <property type="entry name" value="Purine and uridine phosphorylases"/>
    <property type="match status" value="1"/>
</dbReference>
<evidence type="ECO:0008006" key="3">
    <source>
        <dbReference type="Google" id="ProtNLM"/>
    </source>
</evidence>
<evidence type="ECO:0000313" key="2">
    <source>
        <dbReference type="Proteomes" id="UP000248079"/>
    </source>
</evidence>
<dbReference type="EMBL" id="QFLI01000006">
    <property type="protein sequence ID" value="PXX98971.1"/>
    <property type="molecule type" value="Genomic_DNA"/>
</dbReference>
<dbReference type="OrthoDB" id="9788270at2"/>